<feature type="region of interest" description="Disordered" evidence="5">
    <location>
        <begin position="400"/>
        <end position="422"/>
    </location>
</feature>
<name>A0A8K0XU77_9AGAR</name>
<comment type="similarity">
    <text evidence="1">Belongs to the DNA polymerase type-B-like family.</text>
</comment>
<keyword evidence="9" id="KW-1185">Reference proteome</keyword>
<evidence type="ECO:0000259" key="6">
    <source>
        <dbReference type="Pfam" id="PF03828"/>
    </source>
</evidence>
<dbReference type="Proteomes" id="UP000813824">
    <property type="component" value="Unassembled WGS sequence"/>
</dbReference>
<evidence type="ECO:0000256" key="5">
    <source>
        <dbReference type="SAM" id="MobiDB-lite"/>
    </source>
</evidence>
<feature type="region of interest" description="Disordered" evidence="5">
    <location>
        <begin position="103"/>
        <end position="140"/>
    </location>
</feature>
<dbReference type="InterPro" id="IPR002058">
    <property type="entry name" value="PAP_assoc"/>
</dbReference>
<dbReference type="Gene3D" id="3.30.460.10">
    <property type="entry name" value="Beta Polymerase, domain 2"/>
    <property type="match status" value="1"/>
</dbReference>
<accession>A0A8K0XU77</accession>
<feature type="domain" description="Poly(A) RNA polymerase mitochondrial-like central palm" evidence="7">
    <location>
        <begin position="172"/>
        <end position="307"/>
    </location>
</feature>
<dbReference type="PANTHER" id="PTHR23092">
    <property type="entry name" value="POLY(A) RNA POLYMERASE"/>
    <property type="match status" value="1"/>
</dbReference>
<dbReference type="Pfam" id="PF22600">
    <property type="entry name" value="MTPAP-like_central"/>
    <property type="match status" value="1"/>
</dbReference>
<feature type="compositionally biased region" description="Basic and acidic residues" evidence="5">
    <location>
        <begin position="103"/>
        <end position="116"/>
    </location>
</feature>
<feature type="region of interest" description="Disordered" evidence="5">
    <location>
        <begin position="1"/>
        <end position="87"/>
    </location>
</feature>
<comment type="caution">
    <text evidence="8">The sequence shown here is derived from an EMBL/GenBank/DDBJ whole genome shotgun (WGS) entry which is preliminary data.</text>
</comment>
<dbReference type="GO" id="GO:0010605">
    <property type="term" value="P:negative regulation of macromolecule metabolic process"/>
    <property type="evidence" value="ECO:0007669"/>
    <property type="project" value="UniProtKB-ARBA"/>
</dbReference>
<dbReference type="AlphaFoldDB" id="A0A8K0XU77"/>
<sequence>MAAAAPNQAGPSRLSSVTPPTSRPQTPAGASRRAKRRKNKSAQSETVSGKATALPVQNDEENTVAISKQSEGETDPAPVKRGDFGEEDYIELKFDDAPEFAEFDKEAQESPERPWDKGAPGSEHAGRKRKVGEVDHSDGYANKKQRLDAASRRAPWAWDVDWNGCHNVAQMLHEEVDAFVKYISPTPVEDDVRSMVVQLVRRAIVDAFPDAEVLPFGSYETKLYLPLGDIDLVILSQSMAYSRSQSVLHSLANLMKRNGITDRVTIIAKAKVPIIKFVTRHGRFSVDISINQSNGVAAGKIIKHFIQELPALRPLVLIIKSFVSQRSMNEVFTGGLGSYSIVCLVISFLQMHPKIRRGEIDPEKNLGTLVMEFFELYGLYFNYHEVGISLRDGGSYYNKSQRGWSDPRSPGLLSIEDPGDPSNDISRGTYGIAKVRATLAGAHGILTSSAYLHAGYIESRKRHQSIHLRQQHNPEEMSILSTVMGVTQETVNHRRLTQEVYDSKVLHRMLGIDDPVPVTVDVRRDENRRDKHVSGRLQARAAESVKSAWDKADMAMDSDEEHAKVQDEEEESRYRVADSRSNQPPKKRRRTGKEKDVHTVYTTDDDEEGEIGDERDLRIHVGGAGDGVSDEEDEYVALSGSERADASGKMGKDEKRSYWLSKGVGVGNDDEYASQ</sequence>
<dbReference type="Gene3D" id="1.10.1410.10">
    <property type="match status" value="1"/>
</dbReference>
<feature type="compositionally biased region" description="Basic and acidic residues" evidence="5">
    <location>
        <begin position="78"/>
        <end position="87"/>
    </location>
</feature>
<dbReference type="GO" id="GO:0046872">
    <property type="term" value="F:metal ion binding"/>
    <property type="evidence" value="ECO:0007669"/>
    <property type="project" value="UniProtKB-KW"/>
</dbReference>
<protein>
    <recommendedName>
        <fullName evidence="2">polynucleotide adenylyltransferase</fullName>
        <ecNumber evidence="2">2.7.7.19</ecNumber>
    </recommendedName>
</protein>
<dbReference type="SUPFAM" id="SSF81631">
    <property type="entry name" value="PAP/OAS1 substrate-binding domain"/>
    <property type="match status" value="1"/>
</dbReference>
<reference evidence="8" key="1">
    <citation type="journal article" date="2021" name="New Phytol.">
        <title>Evolutionary innovations through gain and loss of genes in the ectomycorrhizal Boletales.</title>
        <authorList>
            <person name="Wu G."/>
            <person name="Miyauchi S."/>
            <person name="Morin E."/>
            <person name="Kuo A."/>
            <person name="Drula E."/>
            <person name="Varga T."/>
            <person name="Kohler A."/>
            <person name="Feng B."/>
            <person name="Cao Y."/>
            <person name="Lipzen A."/>
            <person name="Daum C."/>
            <person name="Hundley H."/>
            <person name="Pangilinan J."/>
            <person name="Johnson J."/>
            <person name="Barry K."/>
            <person name="LaButti K."/>
            <person name="Ng V."/>
            <person name="Ahrendt S."/>
            <person name="Min B."/>
            <person name="Choi I.G."/>
            <person name="Park H."/>
            <person name="Plett J.M."/>
            <person name="Magnuson J."/>
            <person name="Spatafora J.W."/>
            <person name="Nagy L.G."/>
            <person name="Henrissat B."/>
            <person name="Grigoriev I.V."/>
            <person name="Yang Z.L."/>
            <person name="Xu J."/>
            <person name="Martin F.M."/>
        </authorList>
    </citation>
    <scope>NUCLEOTIDE SEQUENCE</scope>
    <source>
        <strain evidence="8">KKN 215</strain>
    </source>
</reference>
<dbReference type="PANTHER" id="PTHR23092:SF15">
    <property type="entry name" value="INACTIVE NON-CANONICAL POLY(A) RNA POLYMERASE PROTEIN TRF4-2-RELATED"/>
    <property type="match status" value="1"/>
</dbReference>
<dbReference type="GO" id="GO:0003729">
    <property type="term" value="F:mRNA binding"/>
    <property type="evidence" value="ECO:0007669"/>
    <property type="project" value="TreeGrafter"/>
</dbReference>
<organism evidence="8 9">
    <name type="scientific">Cristinia sonorae</name>
    <dbReference type="NCBI Taxonomy" id="1940300"/>
    <lineage>
        <taxon>Eukaryota</taxon>
        <taxon>Fungi</taxon>
        <taxon>Dikarya</taxon>
        <taxon>Basidiomycota</taxon>
        <taxon>Agaricomycotina</taxon>
        <taxon>Agaricomycetes</taxon>
        <taxon>Agaricomycetidae</taxon>
        <taxon>Agaricales</taxon>
        <taxon>Pleurotineae</taxon>
        <taxon>Stephanosporaceae</taxon>
        <taxon>Cristinia</taxon>
    </lineage>
</organism>
<dbReference type="GO" id="GO:0043634">
    <property type="term" value="P:polyadenylation-dependent ncRNA catabolic process"/>
    <property type="evidence" value="ECO:0007669"/>
    <property type="project" value="TreeGrafter"/>
</dbReference>
<proteinExistence type="inferred from homology"/>
<evidence type="ECO:0000313" key="9">
    <source>
        <dbReference type="Proteomes" id="UP000813824"/>
    </source>
</evidence>
<evidence type="ECO:0000256" key="4">
    <source>
        <dbReference type="ARBA" id="ARBA00022842"/>
    </source>
</evidence>
<feature type="compositionally biased region" description="Polar residues" evidence="5">
    <location>
        <begin position="9"/>
        <end position="25"/>
    </location>
</feature>
<dbReference type="InterPro" id="IPR054708">
    <property type="entry name" value="MTPAP-like_central"/>
</dbReference>
<dbReference type="CDD" id="cd05402">
    <property type="entry name" value="NT_PAP_TUTase"/>
    <property type="match status" value="1"/>
</dbReference>
<dbReference type="EC" id="2.7.7.19" evidence="2"/>
<dbReference type="GO" id="GO:1990817">
    <property type="term" value="F:poly(A) RNA polymerase activity"/>
    <property type="evidence" value="ECO:0007669"/>
    <property type="project" value="UniProtKB-EC"/>
</dbReference>
<feature type="compositionally biased region" description="Basic and acidic residues" evidence="5">
    <location>
        <begin position="561"/>
        <end position="578"/>
    </location>
</feature>
<dbReference type="FunFam" id="1.10.1410.10:FF:000003">
    <property type="entry name" value="non-canonical poly(A) RNA polymerase PAPD7"/>
    <property type="match status" value="1"/>
</dbReference>
<evidence type="ECO:0000259" key="7">
    <source>
        <dbReference type="Pfam" id="PF22600"/>
    </source>
</evidence>
<dbReference type="InterPro" id="IPR045862">
    <property type="entry name" value="Trf4-like"/>
</dbReference>
<keyword evidence="4" id="KW-0460">Magnesium</keyword>
<evidence type="ECO:0000256" key="3">
    <source>
        <dbReference type="ARBA" id="ARBA00022723"/>
    </source>
</evidence>
<feature type="domain" description="PAP-associated" evidence="6">
    <location>
        <begin position="365"/>
        <end position="423"/>
    </location>
</feature>
<evidence type="ECO:0000313" key="8">
    <source>
        <dbReference type="EMBL" id="KAH8106935.1"/>
    </source>
</evidence>
<dbReference type="OrthoDB" id="273917at2759"/>
<dbReference type="Pfam" id="PF03828">
    <property type="entry name" value="PAP_assoc"/>
    <property type="match status" value="1"/>
</dbReference>
<dbReference type="GO" id="GO:0031499">
    <property type="term" value="C:TRAMP complex"/>
    <property type="evidence" value="ECO:0007669"/>
    <property type="project" value="TreeGrafter"/>
</dbReference>
<feature type="region of interest" description="Disordered" evidence="5">
    <location>
        <begin position="544"/>
        <end position="634"/>
    </location>
</feature>
<evidence type="ECO:0000256" key="1">
    <source>
        <dbReference type="ARBA" id="ARBA00008593"/>
    </source>
</evidence>
<gene>
    <name evidence="8" type="ORF">BXZ70DRAFT_915720</name>
</gene>
<evidence type="ECO:0000256" key="2">
    <source>
        <dbReference type="ARBA" id="ARBA00012388"/>
    </source>
</evidence>
<keyword evidence="3" id="KW-0479">Metal-binding</keyword>
<dbReference type="SUPFAM" id="SSF81301">
    <property type="entry name" value="Nucleotidyltransferase"/>
    <property type="match status" value="1"/>
</dbReference>
<dbReference type="InterPro" id="IPR043519">
    <property type="entry name" value="NT_sf"/>
</dbReference>
<dbReference type="GO" id="GO:0031123">
    <property type="term" value="P:RNA 3'-end processing"/>
    <property type="evidence" value="ECO:0007669"/>
    <property type="project" value="TreeGrafter"/>
</dbReference>
<dbReference type="GO" id="GO:0005730">
    <property type="term" value="C:nucleolus"/>
    <property type="evidence" value="ECO:0007669"/>
    <property type="project" value="TreeGrafter"/>
</dbReference>
<dbReference type="EMBL" id="JAEVFJ010000002">
    <property type="protein sequence ID" value="KAH8106935.1"/>
    <property type="molecule type" value="Genomic_DNA"/>
</dbReference>